<dbReference type="Pfam" id="PF01734">
    <property type="entry name" value="Patatin"/>
    <property type="match status" value="1"/>
</dbReference>
<evidence type="ECO:0000256" key="4">
    <source>
        <dbReference type="PROSITE-ProRule" id="PRU01161"/>
    </source>
</evidence>
<dbReference type="InterPro" id="IPR002641">
    <property type="entry name" value="PNPLA_dom"/>
</dbReference>
<dbReference type="SUPFAM" id="SSF52151">
    <property type="entry name" value="FabD/lysophospholipase-like"/>
    <property type="match status" value="1"/>
</dbReference>
<sequence length="460" mass="51854">MFGRLEMTVPQCIEDFREMAEQVFKDGKRPLWNVGARYKSLSMKAAVKKVLRQRGFREDEKLLISSPLPNSHCQTFVTALDRSRVTGNKEPIIFRSYPAPCSEPELQETVDGAAIWEAIRATTAAPTYFKPIHIGPVRFVDAAVGGFNDPGLVVQSQAQKIWPDRKIDVFLSLGTGQHIQRGLMHDNLPQLGLDLCRTFMRILTSNEVITHWIETELGQSVFFHFSVDNGLGDINIANWQMLGKFETLTNKYLEKGESIEKIKSLIQKIVKPRPMESCEDEAPIALKVPAAAREIDFPYTAQNLPSTYKRIIGGFNSHSNGVKLYNEMLSRVKVGRLNDALTSEGPWERCFDSSARSLRRAICELGREFKDGERNEALLEATVLKSKLTQVAVDSNSFRLLDPDETNKINGAILETLSKNNPTHSGPNQIYMHRSSARQPPHRRVDICRMPVRRSSGSGW</sequence>
<dbReference type="EMBL" id="JBBBZM010000124">
    <property type="protein sequence ID" value="KAL0633461.1"/>
    <property type="molecule type" value="Genomic_DNA"/>
</dbReference>
<evidence type="ECO:0000313" key="7">
    <source>
        <dbReference type="Proteomes" id="UP001447188"/>
    </source>
</evidence>
<comment type="caution">
    <text evidence="6">The sequence shown here is derived from an EMBL/GenBank/DDBJ whole genome shotgun (WGS) entry which is preliminary data.</text>
</comment>
<dbReference type="Gene3D" id="3.40.1090.10">
    <property type="entry name" value="Cytosolic phospholipase A2 catalytic domain"/>
    <property type="match status" value="1"/>
</dbReference>
<feature type="domain" description="PNPLA" evidence="5">
    <location>
        <begin position="1"/>
        <end position="155"/>
    </location>
</feature>
<organism evidence="6 7">
    <name type="scientific">Discina gigas</name>
    <dbReference type="NCBI Taxonomy" id="1032678"/>
    <lineage>
        <taxon>Eukaryota</taxon>
        <taxon>Fungi</taxon>
        <taxon>Dikarya</taxon>
        <taxon>Ascomycota</taxon>
        <taxon>Pezizomycotina</taxon>
        <taxon>Pezizomycetes</taxon>
        <taxon>Pezizales</taxon>
        <taxon>Discinaceae</taxon>
        <taxon>Discina</taxon>
    </lineage>
</organism>
<keyword evidence="1" id="KW-0378">Hydrolase</keyword>
<keyword evidence="3" id="KW-0443">Lipid metabolism</keyword>
<name>A0ABR3GD23_9PEZI</name>
<dbReference type="PROSITE" id="PS51635">
    <property type="entry name" value="PNPLA"/>
    <property type="match status" value="1"/>
</dbReference>
<evidence type="ECO:0000313" key="6">
    <source>
        <dbReference type="EMBL" id="KAL0633461.1"/>
    </source>
</evidence>
<dbReference type="PANTHER" id="PTHR24185">
    <property type="entry name" value="CALCIUM-INDEPENDENT PHOSPHOLIPASE A2-GAMMA"/>
    <property type="match status" value="1"/>
</dbReference>
<evidence type="ECO:0000259" key="5">
    <source>
        <dbReference type="PROSITE" id="PS51635"/>
    </source>
</evidence>
<comment type="caution">
    <text evidence="4">Lacks conserved residue(s) required for the propagation of feature annotation.</text>
</comment>
<proteinExistence type="predicted"/>
<keyword evidence="2" id="KW-0442">Lipid degradation</keyword>
<evidence type="ECO:0000256" key="2">
    <source>
        <dbReference type="ARBA" id="ARBA00022963"/>
    </source>
</evidence>
<dbReference type="PANTHER" id="PTHR24185:SF1">
    <property type="entry name" value="CALCIUM-INDEPENDENT PHOSPHOLIPASE A2-GAMMA"/>
    <property type="match status" value="1"/>
</dbReference>
<keyword evidence="7" id="KW-1185">Reference proteome</keyword>
<dbReference type="Proteomes" id="UP001447188">
    <property type="component" value="Unassembled WGS sequence"/>
</dbReference>
<gene>
    <name evidence="6" type="ORF">Q9L58_007631</name>
</gene>
<accession>A0ABR3GD23</accession>
<dbReference type="InterPro" id="IPR016035">
    <property type="entry name" value="Acyl_Trfase/lysoPLipase"/>
</dbReference>
<evidence type="ECO:0000256" key="1">
    <source>
        <dbReference type="ARBA" id="ARBA00022801"/>
    </source>
</evidence>
<reference evidence="6 7" key="1">
    <citation type="submission" date="2024-02" db="EMBL/GenBank/DDBJ databases">
        <title>Discinaceae phylogenomics.</title>
        <authorList>
            <person name="Dirks A.C."/>
            <person name="James T.Y."/>
        </authorList>
    </citation>
    <scope>NUCLEOTIDE SEQUENCE [LARGE SCALE GENOMIC DNA]</scope>
    <source>
        <strain evidence="6 7">ACD0624</strain>
    </source>
</reference>
<protein>
    <recommendedName>
        <fullName evidence="5">PNPLA domain-containing protein</fullName>
    </recommendedName>
</protein>
<evidence type="ECO:0000256" key="3">
    <source>
        <dbReference type="ARBA" id="ARBA00023098"/>
    </source>
</evidence>